<dbReference type="AlphaFoldDB" id="A0A7W4UGN3"/>
<comment type="caution">
    <text evidence="3">The sequence shown here is derived from an EMBL/GenBank/DDBJ whole genome shotgun (WGS) entry which is preliminary data.</text>
</comment>
<dbReference type="InterPro" id="IPR050464">
    <property type="entry name" value="Zeta_carotene_desat/Oxidored"/>
</dbReference>
<feature type="region of interest" description="Disordered" evidence="1">
    <location>
        <begin position="298"/>
        <end position="325"/>
    </location>
</feature>
<accession>A0A7W4UGN3</accession>
<reference evidence="3 4" key="2">
    <citation type="submission" date="2020-08" db="EMBL/GenBank/DDBJ databases">
        <authorList>
            <person name="Partida-Martinez L."/>
            <person name="Huntemann M."/>
            <person name="Clum A."/>
            <person name="Wang J."/>
            <person name="Palaniappan K."/>
            <person name="Ritter S."/>
            <person name="Chen I.-M."/>
            <person name="Stamatis D."/>
            <person name="Reddy T."/>
            <person name="O'Malley R."/>
            <person name="Daum C."/>
            <person name="Shapiro N."/>
            <person name="Ivanova N."/>
            <person name="Kyrpides N."/>
            <person name="Woyke T."/>
        </authorList>
    </citation>
    <scope>NUCLEOTIDE SEQUENCE [LARGE SCALE GENOMIC DNA]</scope>
    <source>
        <strain evidence="3 4">RAS26</strain>
    </source>
</reference>
<evidence type="ECO:0000259" key="2">
    <source>
        <dbReference type="Pfam" id="PF01593"/>
    </source>
</evidence>
<dbReference type="Proteomes" id="UP000518206">
    <property type="component" value="Unassembled WGS sequence"/>
</dbReference>
<keyword evidence="3" id="KW-0560">Oxidoreductase</keyword>
<protein>
    <submittedName>
        <fullName evidence="3">Oxygen-dependent protoporphyrinogen oxidase</fullName>
        <ecNumber evidence="3">1.3.3.4</ecNumber>
    </submittedName>
</protein>
<feature type="region of interest" description="Disordered" evidence="1">
    <location>
        <begin position="1"/>
        <end position="34"/>
    </location>
</feature>
<sequence>MERDATAARDGDGDADGRAAIGGDGAAPQHPTGLRAGAAAADRATWGAVVVGGGVAGLVAAWELARAGVAVLVLERGPAPGGAVGGHEVAGLTLDTGAESFATRGGSVAELAAELGLTSRVVLPEPLGAWVQLPGLAGPLPRAGHLGIPADPWAPDVRRTIGRAGALRASLDRVLPAWWAPRGDGATLGALVRVRFGRRVLDRLVRPVVAGVMAADPDDLAADSASPGLRAALAREGSLGGAVRSLRALAPAGSAVASFDGGMHVLVDALVADLVARGGVVRTGADVTAVRGVGAGGDEVTGAGALDPDPPATRGRGVTSGGDAGSGGTAFEVALRGEPPVTTERLVLATPAAPELLAGGLAPGLAGHRPDPGADVVLATLVLDAPELDAAPRGTGVLVTPDVPGVRAKALTHASAKWAWVARAAGPGRHVVRLSYGVADRPAGTVADDPRDLDPAALTALALRDAATLLGVPLRPEQVLGTARVAWSQSLPRPSAAHRDVVARVRAAVEGLPGVAVCGAWVAGNGLASVVPDARRAARSLLGNGLPENA</sequence>
<evidence type="ECO:0000256" key="1">
    <source>
        <dbReference type="SAM" id="MobiDB-lite"/>
    </source>
</evidence>
<reference evidence="3 4" key="1">
    <citation type="submission" date="2020-08" db="EMBL/GenBank/DDBJ databases">
        <title>The Agave Microbiome: Exploring the role of microbial communities in plant adaptations to desert environments.</title>
        <authorList>
            <person name="Partida-Martinez L.P."/>
        </authorList>
    </citation>
    <scope>NUCLEOTIDE SEQUENCE [LARGE SCALE GENOMIC DNA]</scope>
    <source>
        <strain evidence="3 4">RAS26</strain>
    </source>
</reference>
<dbReference type="RefSeq" id="WP_311702018.1">
    <property type="nucleotide sequence ID" value="NZ_JACHVX010000003.1"/>
</dbReference>
<name>A0A7W4UGN3_9CELL</name>
<dbReference type="InterPro" id="IPR002937">
    <property type="entry name" value="Amino_oxidase"/>
</dbReference>
<dbReference type="PANTHER" id="PTHR42923:SF3">
    <property type="entry name" value="PROTOPORPHYRINOGEN OXIDASE"/>
    <property type="match status" value="1"/>
</dbReference>
<dbReference type="SUPFAM" id="SSF51905">
    <property type="entry name" value="FAD/NAD(P)-binding domain"/>
    <property type="match status" value="1"/>
</dbReference>
<dbReference type="EMBL" id="JACHVX010000003">
    <property type="protein sequence ID" value="MBB2923464.1"/>
    <property type="molecule type" value="Genomic_DNA"/>
</dbReference>
<proteinExistence type="predicted"/>
<dbReference type="PANTHER" id="PTHR42923">
    <property type="entry name" value="PROTOPORPHYRINOGEN OXIDASE"/>
    <property type="match status" value="1"/>
</dbReference>
<feature type="domain" description="Amine oxidase" evidence="2">
    <location>
        <begin position="55"/>
        <end position="300"/>
    </location>
</feature>
<evidence type="ECO:0000313" key="4">
    <source>
        <dbReference type="Proteomes" id="UP000518206"/>
    </source>
</evidence>
<dbReference type="Gene3D" id="3.90.660.20">
    <property type="entry name" value="Protoporphyrinogen oxidase, mitochondrial, domain 2"/>
    <property type="match status" value="1"/>
</dbReference>
<feature type="compositionally biased region" description="Basic and acidic residues" evidence="1">
    <location>
        <begin position="1"/>
        <end position="17"/>
    </location>
</feature>
<gene>
    <name evidence="3" type="ORF">FHR80_002389</name>
</gene>
<dbReference type="Gene3D" id="3.50.50.60">
    <property type="entry name" value="FAD/NAD(P)-binding domain"/>
    <property type="match status" value="1"/>
</dbReference>
<organism evidence="3 4">
    <name type="scientific">Cellulomonas cellasea</name>
    <dbReference type="NCBI Taxonomy" id="43670"/>
    <lineage>
        <taxon>Bacteria</taxon>
        <taxon>Bacillati</taxon>
        <taxon>Actinomycetota</taxon>
        <taxon>Actinomycetes</taxon>
        <taxon>Micrococcales</taxon>
        <taxon>Cellulomonadaceae</taxon>
        <taxon>Cellulomonas</taxon>
    </lineage>
</organism>
<dbReference type="SUPFAM" id="SSF54373">
    <property type="entry name" value="FAD-linked reductases, C-terminal domain"/>
    <property type="match status" value="1"/>
</dbReference>
<dbReference type="GO" id="GO:0004729">
    <property type="term" value="F:oxygen-dependent protoporphyrinogen oxidase activity"/>
    <property type="evidence" value="ECO:0007669"/>
    <property type="project" value="UniProtKB-EC"/>
</dbReference>
<dbReference type="Pfam" id="PF01593">
    <property type="entry name" value="Amino_oxidase"/>
    <property type="match status" value="1"/>
</dbReference>
<evidence type="ECO:0000313" key="3">
    <source>
        <dbReference type="EMBL" id="MBB2923464.1"/>
    </source>
</evidence>
<dbReference type="InterPro" id="IPR036188">
    <property type="entry name" value="FAD/NAD-bd_sf"/>
</dbReference>
<dbReference type="EC" id="1.3.3.4" evidence="3"/>